<dbReference type="EMBL" id="MFAH01000053">
    <property type="protein sequence ID" value="OGD70482.1"/>
    <property type="molecule type" value="Genomic_DNA"/>
</dbReference>
<accession>A0A1F5ESW2</accession>
<dbReference type="AlphaFoldDB" id="A0A1F5ESW2"/>
<organism evidence="1 2">
    <name type="scientific">Candidatus Collierbacteria bacterium RIFCSPHIGHO2_02_FULL_49_10</name>
    <dbReference type="NCBI Taxonomy" id="1817723"/>
    <lineage>
        <taxon>Bacteria</taxon>
        <taxon>Candidatus Collieribacteriota</taxon>
    </lineage>
</organism>
<name>A0A1F5ESW2_9BACT</name>
<comment type="caution">
    <text evidence="1">The sequence shown here is derived from an EMBL/GenBank/DDBJ whole genome shotgun (WGS) entry which is preliminary data.</text>
</comment>
<reference evidence="1 2" key="1">
    <citation type="journal article" date="2016" name="Nat. Commun.">
        <title>Thousands of microbial genomes shed light on interconnected biogeochemical processes in an aquifer system.</title>
        <authorList>
            <person name="Anantharaman K."/>
            <person name="Brown C.T."/>
            <person name="Hug L.A."/>
            <person name="Sharon I."/>
            <person name="Castelle C.J."/>
            <person name="Probst A.J."/>
            <person name="Thomas B.C."/>
            <person name="Singh A."/>
            <person name="Wilkins M.J."/>
            <person name="Karaoz U."/>
            <person name="Brodie E.L."/>
            <person name="Williams K.H."/>
            <person name="Hubbard S.S."/>
            <person name="Banfield J.F."/>
        </authorList>
    </citation>
    <scope>NUCLEOTIDE SEQUENCE [LARGE SCALE GENOMIC DNA]</scope>
</reference>
<sequence length="406" mass="44154">MAKRPEGREVVIMPDKNAQEQADQLARGIGKLVAQGTGLYAQLVDGKGQLGFNPERLALLQQLAGSATGSEVLAANLVHFRATLRALSSVTDIAGLPIDDMQARVEVLAAVLKRNEVTAQQRPLSEVVVEGGRPRNLNDIVSRGEAVGRQLALRGEVSGLERQIAASNFKPDSALEIVLALPEMEGIFHLAIMYAEAMHATKEEFDLLLKDLVTLENRLGGKAHTAGRVRDAFLRFEENRLRLAGEIAAAQTALASFDTRSMDSSVRRDRMATAAKQIDEMAERAKLHNEAFLAGVQSLLQMKSLAMGAVTDRGNMETYLDGLKYLMTIYYMQAAGLAGCLTGAARITGAAMRQYLEGETRRVMGQVALDLNLVENVIKEVTGELDDLMNAGTILAKLEKQRQIEN</sequence>
<proteinExistence type="predicted"/>
<evidence type="ECO:0000313" key="2">
    <source>
        <dbReference type="Proteomes" id="UP000177390"/>
    </source>
</evidence>
<dbReference type="Proteomes" id="UP000177390">
    <property type="component" value="Unassembled WGS sequence"/>
</dbReference>
<evidence type="ECO:0000313" key="1">
    <source>
        <dbReference type="EMBL" id="OGD70482.1"/>
    </source>
</evidence>
<gene>
    <name evidence="1" type="ORF">A3D09_03050</name>
</gene>
<protein>
    <submittedName>
        <fullName evidence="1">Uncharacterized protein</fullName>
    </submittedName>
</protein>